<evidence type="ECO:0000313" key="2">
    <source>
        <dbReference type="EMBL" id="KAF6104175.1"/>
    </source>
</evidence>
<dbReference type="AlphaFoldDB" id="A0A834A217"/>
<reference evidence="2 3" key="1">
    <citation type="journal article" date="2020" name="Nature">
        <title>Six reference-quality genomes reveal evolution of bat adaptations.</title>
        <authorList>
            <person name="Jebb D."/>
            <person name="Huang Z."/>
            <person name="Pippel M."/>
            <person name="Hughes G.M."/>
            <person name="Lavrichenko K."/>
            <person name="Devanna P."/>
            <person name="Winkler S."/>
            <person name="Jermiin L.S."/>
            <person name="Skirmuntt E.C."/>
            <person name="Katzourakis A."/>
            <person name="Burkitt-Gray L."/>
            <person name="Ray D.A."/>
            <person name="Sullivan K.A.M."/>
            <person name="Roscito J.G."/>
            <person name="Kirilenko B.M."/>
            <person name="Davalos L.M."/>
            <person name="Corthals A.P."/>
            <person name="Power M.L."/>
            <person name="Jones G."/>
            <person name="Ransome R.D."/>
            <person name="Dechmann D.K.N."/>
            <person name="Locatelli A.G."/>
            <person name="Puechmaille S.J."/>
            <person name="Fedrigo O."/>
            <person name="Jarvis E.D."/>
            <person name="Hiller M."/>
            <person name="Vernes S.C."/>
            <person name="Myers E.W."/>
            <person name="Teeling E.C."/>
        </authorList>
    </citation>
    <scope>NUCLEOTIDE SEQUENCE [LARGE SCALE GENOMIC DNA]</scope>
    <source>
        <strain evidence="2">Bat1K_MPI-CBG_1</strain>
    </source>
</reference>
<protein>
    <submittedName>
        <fullName evidence="2">Uncharacterized protein</fullName>
    </submittedName>
</protein>
<feature type="region of interest" description="Disordered" evidence="1">
    <location>
        <begin position="140"/>
        <end position="177"/>
    </location>
</feature>
<accession>A0A834A217</accession>
<dbReference type="Proteomes" id="UP000664940">
    <property type="component" value="Unassembled WGS sequence"/>
</dbReference>
<evidence type="ECO:0000313" key="3">
    <source>
        <dbReference type="Proteomes" id="UP000664940"/>
    </source>
</evidence>
<feature type="compositionally biased region" description="Polar residues" evidence="1">
    <location>
        <begin position="150"/>
        <end position="167"/>
    </location>
</feature>
<feature type="region of interest" description="Disordered" evidence="1">
    <location>
        <begin position="1"/>
        <end position="21"/>
    </location>
</feature>
<comment type="caution">
    <text evidence="2">The sequence shown here is derived from an EMBL/GenBank/DDBJ whole genome shotgun (WGS) entry which is preliminary data.</text>
</comment>
<dbReference type="EMBL" id="JABVXQ010000006">
    <property type="protein sequence ID" value="KAF6104175.1"/>
    <property type="molecule type" value="Genomic_DNA"/>
</dbReference>
<gene>
    <name evidence="2" type="ORF">HJG60_011193</name>
</gene>
<organism evidence="2 3">
    <name type="scientific">Phyllostomus discolor</name>
    <name type="common">pale spear-nosed bat</name>
    <dbReference type="NCBI Taxonomy" id="89673"/>
    <lineage>
        <taxon>Eukaryota</taxon>
        <taxon>Metazoa</taxon>
        <taxon>Chordata</taxon>
        <taxon>Craniata</taxon>
        <taxon>Vertebrata</taxon>
        <taxon>Euteleostomi</taxon>
        <taxon>Mammalia</taxon>
        <taxon>Eutheria</taxon>
        <taxon>Laurasiatheria</taxon>
        <taxon>Chiroptera</taxon>
        <taxon>Yangochiroptera</taxon>
        <taxon>Phyllostomidae</taxon>
        <taxon>Phyllostominae</taxon>
        <taxon>Phyllostomus</taxon>
    </lineage>
</organism>
<name>A0A834A217_9CHIR</name>
<proteinExistence type="predicted"/>
<evidence type="ECO:0000256" key="1">
    <source>
        <dbReference type="SAM" id="MobiDB-lite"/>
    </source>
</evidence>
<sequence length="177" mass="19152">MGFLETPKPIRSKLSPARDERGPYSLCCPQCWQRAALSQTNHERAYCWHQPSRQPLSPTSAHCPCTLTSFPRADAGHPGGHPPMEKLPRVCILGWRLPRSDSDQAGHPFVLCPRDKEGSTSGPGVMGSRAYRGCSWKAGLMQPGQPDPKWTSTSLVGQQSCASSHDSCGQGWGAGSP</sequence>